<feature type="region of interest" description="Disordered" evidence="1">
    <location>
        <begin position="143"/>
        <end position="323"/>
    </location>
</feature>
<dbReference type="Gene3D" id="3.10.490.10">
    <property type="entry name" value="Gamma-glutamyl cyclotransferase-like"/>
    <property type="match status" value="1"/>
</dbReference>
<dbReference type="Proteomes" id="UP000664132">
    <property type="component" value="Unassembled WGS sequence"/>
</dbReference>
<name>A0A8H7TEY0_9HELO</name>
<protein>
    <submittedName>
        <fullName evidence="2">Uncharacterized protein</fullName>
    </submittedName>
</protein>
<dbReference type="OrthoDB" id="2924818at2759"/>
<dbReference type="EMBL" id="JAFJYH010000150">
    <property type="protein sequence ID" value="KAG4417621.1"/>
    <property type="molecule type" value="Genomic_DNA"/>
</dbReference>
<reference evidence="2" key="1">
    <citation type="submission" date="2021-02" db="EMBL/GenBank/DDBJ databases">
        <title>Genome sequence Cadophora malorum strain M34.</title>
        <authorList>
            <person name="Stefanovic E."/>
            <person name="Vu D."/>
            <person name="Scully C."/>
            <person name="Dijksterhuis J."/>
            <person name="Roader J."/>
            <person name="Houbraken J."/>
        </authorList>
    </citation>
    <scope>NUCLEOTIDE SEQUENCE</scope>
    <source>
        <strain evidence="2">M34</strain>
    </source>
</reference>
<evidence type="ECO:0000313" key="3">
    <source>
        <dbReference type="Proteomes" id="UP000664132"/>
    </source>
</evidence>
<evidence type="ECO:0000256" key="1">
    <source>
        <dbReference type="SAM" id="MobiDB-lite"/>
    </source>
</evidence>
<dbReference type="AlphaFoldDB" id="A0A8H7TEY0"/>
<sequence length="523" mass="56830">MATVTSSTMKTQGLTPPDTPPALSMKAKKQIPATPPSERRSARTPKPTETVPGFSTPTKSQKALITPSPSPPQVLAVKKLVANDSSESAEHGKSDEAGKAATPAPKLKLRFARNIVQNWQSTRSDSTVSPSPPVSTECTIVTSASAAKTGSNAKPTAGLNTVKTSQSKPVTTAAPMSSSDSGSTAVSDNILPSIENAPEDEVEEFDILVAATKKNPARSAKKPATKPVPKKNASKKAVQKPESKTDTPFQKSSQNSDSPPNNETANEVAKAAAASKKRRFGATESTNDKDIANGRPAKVQKVSPPGRKPNVVGPEPIVEVIPPGPDETELTAWLFAYGKEGSEKYLKEKFPRCNIAAYGYGKLKNYKFVLHSDGYAKAIDEDGSELYGAIWKIPEKIRATLEQKAGKHGMKITHVHHIQPMRRHPDFEVNCWSAPWVSHAEPLKCWMGVCEKLDGKEEKGKEIVEDDFFKRRGISRVVMEMEMAGVPGEYLRKYIRPWIPAPRDAFDTGYFIDSKRVKPPKKK</sequence>
<organism evidence="2 3">
    <name type="scientific">Cadophora malorum</name>
    <dbReference type="NCBI Taxonomy" id="108018"/>
    <lineage>
        <taxon>Eukaryota</taxon>
        <taxon>Fungi</taxon>
        <taxon>Dikarya</taxon>
        <taxon>Ascomycota</taxon>
        <taxon>Pezizomycotina</taxon>
        <taxon>Leotiomycetes</taxon>
        <taxon>Helotiales</taxon>
        <taxon>Ploettnerulaceae</taxon>
        <taxon>Cadophora</taxon>
    </lineage>
</organism>
<comment type="caution">
    <text evidence="2">The sequence shown here is derived from an EMBL/GenBank/DDBJ whole genome shotgun (WGS) entry which is preliminary data.</text>
</comment>
<feature type="compositionally biased region" description="Polar residues" evidence="1">
    <location>
        <begin position="1"/>
        <end position="14"/>
    </location>
</feature>
<feature type="compositionally biased region" description="Polar residues" evidence="1">
    <location>
        <begin position="143"/>
        <end position="176"/>
    </location>
</feature>
<feature type="compositionally biased region" description="Low complexity" evidence="1">
    <location>
        <begin position="311"/>
        <end position="321"/>
    </location>
</feature>
<feature type="region of interest" description="Disordered" evidence="1">
    <location>
        <begin position="1"/>
        <end position="106"/>
    </location>
</feature>
<feature type="compositionally biased region" description="Basic and acidic residues" evidence="1">
    <location>
        <begin position="88"/>
        <end position="98"/>
    </location>
</feature>
<evidence type="ECO:0000313" key="2">
    <source>
        <dbReference type="EMBL" id="KAG4417621.1"/>
    </source>
</evidence>
<feature type="compositionally biased region" description="Acidic residues" evidence="1">
    <location>
        <begin position="197"/>
        <end position="206"/>
    </location>
</feature>
<accession>A0A8H7TEY0</accession>
<feature type="compositionally biased region" description="Polar residues" evidence="1">
    <location>
        <begin position="246"/>
        <end position="265"/>
    </location>
</feature>
<keyword evidence="3" id="KW-1185">Reference proteome</keyword>
<proteinExistence type="predicted"/>
<feature type="compositionally biased region" description="Low complexity" evidence="1">
    <location>
        <begin position="177"/>
        <end position="187"/>
    </location>
</feature>
<gene>
    <name evidence="2" type="ORF">IFR04_009266</name>
</gene>
<feature type="compositionally biased region" description="Polar residues" evidence="1">
    <location>
        <begin position="53"/>
        <end position="63"/>
    </location>
</feature>
<feature type="compositionally biased region" description="Basic residues" evidence="1">
    <location>
        <begin position="215"/>
        <end position="238"/>
    </location>
</feature>